<evidence type="ECO:0000313" key="10">
    <source>
        <dbReference type="EMBL" id="KAL2869696.1"/>
    </source>
</evidence>
<feature type="domain" description="Sodium/calcium exchanger membrane region" evidence="9">
    <location>
        <begin position="10"/>
        <end position="147"/>
    </location>
</feature>
<keyword evidence="11" id="KW-1185">Reference proteome</keyword>
<evidence type="ECO:0000256" key="7">
    <source>
        <dbReference type="SAM" id="MobiDB-lite"/>
    </source>
</evidence>
<evidence type="ECO:0000256" key="2">
    <source>
        <dbReference type="ARBA" id="ARBA00005364"/>
    </source>
</evidence>
<sequence length="360" mass="38445">MQREELLFNIASFIAGVFMLDYGADRFVDHTAIVAQRLGVSQTLVALLTAGAEYEELAVVIAAVLQKQSALAIGNVMGSTISNILGAFSLGLLLHPGHVVFDRSAQVYTALLLLVTTAFCILACFGTLNATAGGILVAAFVVYMLSIFVAIHKGVVTPPQASDSDSDSDEGMSDDEHPNPSGRQTGLPETEASPLLSRDISRHQRRPRPLAYHVSQLIIGLAALTLSGYILSHSASAIAEYLNLSATVIGFTVVSFATTLPEKMIALMSGARGHSGIIVATTAGSNIFLLTLCSGVVGLAQIPADQNNHDQVQLFEVVFTWVSSFMLFLVVLLGANRIIGAVFLVMYLVFLVLEFTIFRR</sequence>
<dbReference type="Gene3D" id="1.20.1420.30">
    <property type="entry name" value="NCX, central ion-binding region"/>
    <property type="match status" value="2"/>
</dbReference>
<evidence type="ECO:0000259" key="9">
    <source>
        <dbReference type="Pfam" id="PF01699"/>
    </source>
</evidence>
<feature type="domain" description="Sodium/calcium exchanger membrane region" evidence="9">
    <location>
        <begin position="216"/>
        <end position="353"/>
    </location>
</feature>
<dbReference type="PANTHER" id="PTHR10846">
    <property type="entry name" value="SODIUM/POTASSIUM/CALCIUM EXCHANGER"/>
    <property type="match status" value="1"/>
</dbReference>
<dbReference type="Proteomes" id="UP001610432">
    <property type="component" value="Unassembled WGS sequence"/>
</dbReference>
<proteinExistence type="inferred from homology"/>
<feature type="transmembrane region" description="Helical" evidence="8">
    <location>
        <begin position="238"/>
        <end position="257"/>
    </location>
</feature>
<dbReference type="GeneID" id="98147474"/>
<feature type="transmembrane region" description="Helical" evidence="8">
    <location>
        <begin position="44"/>
        <end position="65"/>
    </location>
</feature>
<dbReference type="InterPro" id="IPR044880">
    <property type="entry name" value="NCX_ion-bd_dom_sf"/>
</dbReference>
<reference evidence="10 11" key="1">
    <citation type="submission" date="2024-07" db="EMBL/GenBank/DDBJ databases">
        <title>Section-level genome sequencing and comparative genomics of Aspergillus sections Usti and Cavernicolus.</title>
        <authorList>
            <consortium name="Lawrence Berkeley National Laboratory"/>
            <person name="Nybo J.L."/>
            <person name="Vesth T.C."/>
            <person name="Theobald S."/>
            <person name="Frisvad J.C."/>
            <person name="Larsen T.O."/>
            <person name="Kjaerboelling I."/>
            <person name="Rothschild-Mancinelli K."/>
            <person name="Lyhne E.K."/>
            <person name="Kogle M.E."/>
            <person name="Barry K."/>
            <person name="Clum A."/>
            <person name="Na H."/>
            <person name="Ledsgaard L."/>
            <person name="Lin J."/>
            <person name="Lipzen A."/>
            <person name="Kuo A."/>
            <person name="Riley R."/>
            <person name="Mondo S."/>
            <person name="Labutti K."/>
            <person name="Haridas S."/>
            <person name="Pangalinan J."/>
            <person name="Salamov A.A."/>
            <person name="Simmons B.A."/>
            <person name="Magnuson J.K."/>
            <person name="Chen J."/>
            <person name="Drula E."/>
            <person name="Henrissat B."/>
            <person name="Wiebenga A."/>
            <person name="Lubbers R.J."/>
            <person name="Gomes A.C."/>
            <person name="Macurrencykelacurrency M.R."/>
            <person name="Stajich J."/>
            <person name="Grigoriev I.V."/>
            <person name="Mortensen U.H."/>
            <person name="De Vries R.P."/>
            <person name="Baker S.E."/>
            <person name="Andersen M.R."/>
        </authorList>
    </citation>
    <scope>NUCLEOTIDE SEQUENCE [LARGE SCALE GENOMIC DNA]</scope>
    <source>
        <strain evidence="10 11">CBS 449.75</strain>
    </source>
</reference>
<evidence type="ECO:0000256" key="3">
    <source>
        <dbReference type="ARBA" id="ARBA00022449"/>
    </source>
</evidence>
<organism evidence="10 11">
    <name type="scientific">Aspergillus lucknowensis</name>
    <dbReference type="NCBI Taxonomy" id="176173"/>
    <lineage>
        <taxon>Eukaryota</taxon>
        <taxon>Fungi</taxon>
        <taxon>Dikarya</taxon>
        <taxon>Ascomycota</taxon>
        <taxon>Pezizomycotina</taxon>
        <taxon>Eurotiomycetes</taxon>
        <taxon>Eurotiomycetidae</taxon>
        <taxon>Eurotiales</taxon>
        <taxon>Aspergillaceae</taxon>
        <taxon>Aspergillus</taxon>
        <taxon>Aspergillus subgen. Nidulantes</taxon>
    </lineage>
</organism>
<evidence type="ECO:0000256" key="6">
    <source>
        <dbReference type="ARBA" id="ARBA00023136"/>
    </source>
</evidence>
<evidence type="ECO:0000313" key="11">
    <source>
        <dbReference type="Proteomes" id="UP001610432"/>
    </source>
</evidence>
<feature type="compositionally biased region" description="Acidic residues" evidence="7">
    <location>
        <begin position="164"/>
        <end position="173"/>
    </location>
</feature>
<accession>A0ABR4LZ05</accession>
<evidence type="ECO:0000256" key="5">
    <source>
        <dbReference type="ARBA" id="ARBA00022989"/>
    </source>
</evidence>
<dbReference type="PANTHER" id="PTHR10846:SF8">
    <property type="entry name" value="INNER MEMBRANE PROTEIN YRBG"/>
    <property type="match status" value="1"/>
</dbReference>
<feature type="transmembrane region" description="Helical" evidence="8">
    <location>
        <begin position="6"/>
        <end position="24"/>
    </location>
</feature>
<dbReference type="RefSeq" id="XP_070888675.1">
    <property type="nucleotide sequence ID" value="XM_071032402.1"/>
</dbReference>
<feature type="transmembrane region" description="Helical" evidence="8">
    <location>
        <begin position="277"/>
        <end position="302"/>
    </location>
</feature>
<name>A0ABR4LZ05_9EURO</name>
<dbReference type="Pfam" id="PF01699">
    <property type="entry name" value="Na_Ca_ex"/>
    <property type="match status" value="2"/>
</dbReference>
<protein>
    <recommendedName>
        <fullName evidence="9">Sodium/calcium exchanger membrane region domain-containing protein</fullName>
    </recommendedName>
</protein>
<comment type="similarity">
    <text evidence="2">Belongs to the Ca(2+):cation antiporter (CaCA) (TC 2.A.19) family. SLC24A subfamily.</text>
</comment>
<keyword evidence="3" id="KW-0050">Antiport</keyword>
<keyword evidence="6 8" id="KW-0472">Membrane</keyword>
<keyword evidence="4 8" id="KW-0812">Transmembrane</keyword>
<feature type="transmembrane region" description="Helical" evidence="8">
    <location>
        <begin position="107"/>
        <end position="128"/>
    </location>
</feature>
<feature type="transmembrane region" description="Helical" evidence="8">
    <location>
        <begin position="134"/>
        <end position="151"/>
    </location>
</feature>
<keyword evidence="3" id="KW-0813">Transport</keyword>
<comment type="caution">
    <text evidence="10">The sequence shown here is derived from an EMBL/GenBank/DDBJ whole genome shotgun (WGS) entry which is preliminary data.</text>
</comment>
<gene>
    <name evidence="10" type="ORF">BJX67DRAFT_378754</name>
</gene>
<evidence type="ECO:0000256" key="1">
    <source>
        <dbReference type="ARBA" id="ARBA00004141"/>
    </source>
</evidence>
<feature type="transmembrane region" description="Helical" evidence="8">
    <location>
        <begin position="338"/>
        <end position="358"/>
    </location>
</feature>
<dbReference type="InterPro" id="IPR004837">
    <property type="entry name" value="NaCa_Exmemb"/>
</dbReference>
<keyword evidence="5 8" id="KW-1133">Transmembrane helix</keyword>
<dbReference type="EMBL" id="JBFXLQ010000008">
    <property type="protein sequence ID" value="KAL2869696.1"/>
    <property type="molecule type" value="Genomic_DNA"/>
</dbReference>
<feature type="transmembrane region" description="Helical" evidence="8">
    <location>
        <begin position="71"/>
        <end position="95"/>
    </location>
</feature>
<comment type="subcellular location">
    <subcellularLocation>
        <location evidence="1">Membrane</location>
        <topology evidence="1">Multi-pass membrane protein</topology>
    </subcellularLocation>
</comment>
<feature type="transmembrane region" description="Helical" evidence="8">
    <location>
        <begin position="210"/>
        <end position="232"/>
    </location>
</feature>
<feature type="region of interest" description="Disordered" evidence="7">
    <location>
        <begin position="158"/>
        <end position="194"/>
    </location>
</feature>
<feature type="transmembrane region" description="Helical" evidence="8">
    <location>
        <begin position="314"/>
        <end position="333"/>
    </location>
</feature>
<evidence type="ECO:0000256" key="8">
    <source>
        <dbReference type="SAM" id="Phobius"/>
    </source>
</evidence>
<dbReference type="InterPro" id="IPR004481">
    <property type="entry name" value="K/Na/Ca-exchanger"/>
</dbReference>
<evidence type="ECO:0000256" key="4">
    <source>
        <dbReference type="ARBA" id="ARBA00022692"/>
    </source>
</evidence>